<reference evidence="2 3" key="1">
    <citation type="submission" date="2014-04" db="EMBL/GenBank/DDBJ databases">
        <authorList>
            <consortium name="DOE Joint Genome Institute"/>
            <person name="Kuo A."/>
            <person name="Kohler A."/>
            <person name="Costa M.D."/>
            <person name="Nagy L.G."/>
            <person name="Floudas D."/>
            <person name="Copeland A."/>
            <person name="Barry K.W."/>
            <person name="Cichocki N."/>
            <person name="Veneault-Fourrey C."/>
            <person name="LaButti K."/>
            <person name="Lindquist E.A."/>
            <person name="Lipzen A."/>
            <person name="Lundell T."/>
            <person name="Morin E."/>
            <person name="Murat C."/>
            <person name="Sun H."/>
            <person name="Tunlid A."/>
            <person name="Henrissat B."/>
            <person name="Grigoriev I.V."/>
            <person name="Hibbett D.S."/>
            <person name="Martin F."/>
            <person name="Nordberg H.P."/>
            <person name="Cantor M.N."/>
            <person name="Hua S.X."/>
        </authorList>
    </citation>
    <scope>NUCLEOTIDE SEQUENCE [LARGE SCALE GENOMIC DNA]</scope>
    <source>
        <strain evidence="2 3">Marx 270</strain>
    </source>
</reference>
<protein>
    <submittedName>
        <fullName evidence="2">Uncharacterized protein</fullName>
    </submittedName>
</protein>
<accession>A0A0C3KNT6</accession>
<evidence type="ECO:0000313" key="2">
    <source>
        <dbReference type="EMBL" id="KIO11272.1"/>
    </source>
</evidence>
<feature type="compositionally biased region" description="Basic and acidic residues" evidence="1">
    <location>
        <begin position="61"/>
        <end position="73"/>
    </location>
</feature>
<evidence type="ECO:0000256" key="1">
    <source>
        <dbReference type="SAM" id="MobiDB-lite"/>
    </source>
</evidence>
<dbReference type="Proteomes" id="UP000054217">
    <property type="component" value="Unassembled WGS sequence"/>
</dbReference>
<organism evidence="2 3">
    <name type="scientific">Pisolithus tinctorius Marx 270</name>
    <dbReference type="NCBI Taxonomy" id="870435"/>
    <lineage>
        <taxon>Eukaryota</taxon>
        <taxon>Fungi</taxon>
        <taxon>Dikarya</taxon>
        <taxon>Basidiomycota</taxon>
        <taxon>Agaricomycotina</taxon>
        <taxon>Agaricomycetes</taxon>
        <taxon>Agaricomycetidae</taxon>
        <taxon>Boletales</taxon>
        <taxon>Sclerodermatineae</taxon>
        <taxon>Pisolithaceae</taxon>
        <taxon>Pisolithus</taxon>
    </lineage>
</organism>
<dbReference type="InParanoid" id="A0A0C3KNT6"/>
<dbReference type="AlphaFoldDB" id="A0A0C3KNT6"/>
<reference evidence="3" key="2">
    <citation type="submission" date="2015-01" db="EMBL/GenBank/DDBJ databases">
        <title>Evolutionary Origins and Diversification of the Mycorrhizal Mutualists.</title>
        <authorList>
            <consortium name="DOE Joint Genome Institute"/>
            <consortium name="Mycorrhizal Genomics Consortium"/>
            <person name="Kohler A."/>
            <person name="Kuo A."/>
            <person name="Nagy L.G."/>
            <person name="Floudas D."/>
            <person name="Copeland A."/>
            <person name="Barry K.W."/>
            <person name="Cichocki N."/>
            <person name="Veneault-Fourrey C."/>
            <person name="LaButti K."/>
            <person name="Lindquist E.A."/>
            <person name="Lipzen A."/>
            <person name="Lundell T."/>
            <person name="Morin E."/>
            <person name="Murat C."/>
            <person name="Riley R."/>
            <person name="Ohm R."/>
            <person name="Sun H."/>
            <person name="Tunlid A."/>
            <person name="Henrissat B."/>
            <person name="Grigoriev I.V."/>
            <person name="Hibbett D.S."/>
            <person name="Martin F."/>
        </authorList>
    </citation>
    <scope>NUCLEOTIDE SEQUENCE [LARGE SCALE GENOMIC DNA]</scope>
    <source>
        <strain evidence="3">Marx 270</strain>
    </source>
</reference>
<proteinExistence type="predicted"/>
<keyword evidence="3" id="KW-1185">Reference proteome</keyword>
<evidence type="ECO:0000313" key="3">
    <source>
        <dbReference type="Proteomes" id="UP000054217"/>
    </source>
</evidence>
<name>A0A0C3KNT6_PISTI</name>
<dbReference type="EMBL" id="KN831950">
    <property type="protein sequence ID" value="KIO11272.1"/>
    <property type="molecule type" value="Genomic_DNA"/>
</dbReference>
<feature type="region of interest" description="Disordered" evidence="1">
    <location>
        <begin position="50"/>
        <end position="73"/>
    </location>
</feature>
<gene>
    <name evidence="2" type="ORF">M404DRAFT_994945</name>
</gene>
<dbReference type="HOGENOM" id="CLU_2705855_0_0_1"/>
<sequence>MKIRKQDWWKLEGGRAENRTVLGAKENNVTTENSAMAITRPKHPLRAYHTSIGSANKTRSQRADTAETKSRGL</sequence>